<sequence>MLVFNECYIHRAVEFLSEWRVTFVTFLIRRVLEKICIWWIWDLTCFDVGLCEQEWFTQIL</sequence>
<name>A0A2P2QVX7_RHIMU</name>
<dbReference type="AlphaFoldDB" id="A0A2P2QVX7"/>
<accession>A0A2P2QVX7</accession>
<evidence type="ECO:0000313" key="1">
    <source>
        <dbReference type="EMBL" id="MBX71153.1"/>
    </source>
</evidence>
<protein>
    <submittedName>
        <fullName evidence="1">Uncharacterized protein</fullName>
    </submittedName>
</protein>
<proteinExistence type="predicted"/>
<reference evidence="1" key="1">
    <citation type="submission" date="2018-02" db="EMBL/GenBank/DDBJ databases">
        <title>Rhizophora mucronata_Transcriptome.</title>
        <authorList>
            <person name="Meera S.P."/>
            <person name="Sreeshan A."/>
            <person name="Augustine A."/>
        </authorList>
    </citation>
    <scope>NUCLEOTIDE SEQUENCE</scope>
    <source>
        <tissue evidence="1">Leaf</tissue>
    </source>
</reference>
<organism evidence="1">
    <name type="scientific">Rhizophora mucronata</name>
    <name type="common">Asiatic mangrove</name>
    <dbReference type="NCBI Taxonomy" id="61149"/>
    <lineage>
        <taxon>Eukaryota</taxon>
        <taxon>Viridiplantae</taxon>
        <taxon>Streptophyta</taxon>
        <taxon>Embryophyta</taxon>
        <taxon>Tracheophyta</taxon>
        <taxon>Spermatophyta</taxon>
        <taxon>Magnoliopsida</taxon>
        <taxon>eudicotyledons</taxon>
        <taxon>Gunneridae</taxon>
        <taxon>Pentapetalae</taxon>
        <taxon>rosids</taxon>
        <taxon>fabids</taxon>
        <taxon>Malpighiales</taxon>
        <taxon>Rhizophoraceae</taxon>
        <taxon>Rhizophora</taxon>
    </lineage>
</organism>
<dbReference type="EMBL" id="GGEC01090669">
    <property type="protein sequence ID" value="MBX71153.1"/>
    <property type="molecule type" value="Transcribed_RNA"/>
</dbReference>